<evidence type="ECO:0000259" key="18">
    <source>
        <dbReference type="PROSITE" id="PS50982"/>
    </source>
</evidence>
<evidence type="ECO:0000259" key="17">
    <source>
        <dbReference type="PROSITE" id="PS50868"/>
    </source>
</evidence>
<dbReference type="AlphaFoldDB" id="A0ABD2KJZ9"/>
<dbReference type="InterPro" id="IPR001739">
    <property type="entry name" value="Methyl_CpG_DNA-bd"/>
</dbReference>
<evidence type="ECO:0000259" key="15">
    <source>
        <dbReference type="PROSITE" id="PS50280"/>
    </source>
</evidence>
<keyword evidence="11" id="KW-0156">Chromatin regulator</keyword>
<keyword evidence="3" id="KW-0158">Chromosome</keyword>
<keyword evidence="5" id="KW-0489">Methyltransferase</keyword>
<keyword evidence="9" id="KW-0677">Repeat</keyword>
<dbReference type="SMART" id="SM00468">
    <property type="entry name" value="PreSET"/>
    <property type="match status" value="1"/>
</dbReference>
<dbReference type="GO" id="GO:0046872">
    <property type="term" value="F:metal ion binding"/>
    <property type="evidence" value="ECO:0007669"/>
    <property type="project" value="UniProtKB-KW"/>
</dbReference>
<dbReference type="Proteomes" id="UP001620645">
    <property type="component" value="Unassembled WGS sequence"/>
</dbReference>
<evidence type="ECO:0000256" key="14">
    <source>
        <dbReference type="SAM" id="MobiDB-lite"/>
    </source>
</evidence>
<dbReference type="InterPro" id="IPR051516">
    <property type="entry name" value="SETDB_methyltransferase"/>
</dbReference>
<dbReference type="Pfam" id="PF00856">
    <property type="entry name" value="SET"/>
    <property type="match status" value="1"/>
</dbReference>
<dbReference type="Gene3D" id="2.170.270.10">
    <property type="entry name" value="SET domain"/>
    <property type="match status" value="2"/>
</dbReference>
<feature type="domain" description="Post-SET" evidence="17">
    <location>
        <begin position="1225"/>
        <end position="1241"/>
    </location>
</feature>
<evidence type="ECO:0008006" key="21">
    <source>
        <dbReference type="Google" id="ProtNLM"/>
    </source>
</evidence>
<proteinExistence type="predicted"/>
<evidence type="ECO:0000259" key="16">
    <source>
        <dbReference type="PROSITE" id="PS50867"/>
    </source>
</evidence>
<accession>A0ABD2KJZ9</accession>
<feature type="domain" description="Pre-SET" evidence="16">
    <location>
        <begin position="893"/>
        <end position="969"/>
    </location>
</feature>
<feature type="region of interest" description="Disordered" evidence="14">
    <location>
        <begin position="1041"/>
        <end position="1069"/>
    </location>
</feature>
<dbReference type="SUPFAM" id="SSF54171">
    <property type="entry name" value="DNA-binding domain"/>
    <property type="match status" value="1"/>
</dbReference>
<dbReference type="PROSITE" id="PS50867">
    <property type="entry name" value="PRE_SET"/>
    <property type="match status" value="1"/>
</dbReference>
<dbReference type="GO" id="GO:0005694">
    <property type="term" value="C:chromosome"/>
    <property type="evidence" value="ECO:0007669"/>
    <property type="project" value="UniProtKB-SubCell"/>
</dbReference>
<feature type="compositionally biased region" description="Acidic residues" evidence="14">
    <location>
        <begin position="1044"/>
        <end position="1058"/>
    </location>
</feature>
<dbReference type="InterPro" id="IPR007728">
    <property type="entry name" value="Pre-SET_dom"/>
</dbReference>
<keyword evidence="12" id="KW-0175">Coiled coil</keyword>
<dbReference type="GO" id="GO:0032259">
    <property type="term" value="P:methylation"/>
    <property type="evidence" value="ECO:0007669"/>
    <property type="project" value="UniProtKB-KW"/>
</dbReference>
<feature type="domain" description="SET" evidence="15">
    <location>
        <begin position="972"/>
        <end position="1217"/>
    </location>
</feature>
<comment type="caution">
    <text evidence="19">The sequence shown here is derived from an EMBL/GenBank/DDBJ whole genome shotgun (WGS) entry which is preliminary data.</text>
</comment>
<evidence type="ECO:0000256" key="1">
    <source>
        <dbReference type="ARBA" id="ARBA00004123"/>
    </source>
</evidence>
<evidence type="ECO:0000256" key="6">
    <source>
        <dbReference type="ARBA" id="ARBA00022679"/>
    </source>
</evidence>
<dbReference type="GO" id="GO:0005634">
    <property type="term" value="C:nucleus"/>
    <property type="evidence" value="ECO:0007669"/>
    <property type="project" value="UniProtKB-SubCell"/>
</dbReference>
<dbReference type="PROSITE" id="PS50280">
    <property type="entry name" value="SET"/>
    <property type="match status" value="1"/>
</dbReference>
<keyword evidence="20" id="KW-1185">Reference proteome</keyword>
<keyword evidence="4" id="KW-0678">Repressor</keyword>
<dbReference type="InterPro" id="IPR003616">
    <property type="entry name" value="Post-SET_dom"/>
</dbReference>
<dbReference type="SMART" id="SM00317">
    <property type="entry name" value="SET"/>
    <property type="match status" value="1"/>
</dbReference>
<organism evidence="19 20">
    <name type="scientific">Heterodera schachtii</name>
    <name type="common">Sugarbeet cyst nematode worm</name>
    <name type="synonym">Tylenchus schachtii</name>
    <dbReference type="NCBI Taxonomy" id="97005"/>
    <lineage>
        <taxon>Eukaryota</taxon>
        <taxon>Metazoa</taxon>
        <taxon>Ecdysozoa</taxon>
        <taxon>Nematoda</taxon>
        <taxon>Chromadorea</taxon>
        <taxon>Rhabditida</taxon>
        <taxon>Tylenchina</taxon>
        <taxon>Tylenchomorpha</taxon>
        <taxon>Tylenchoidea</taxon>
        <taxon>Heteroderidae</taxon>
        <taxon>Heteroderinae</taxon>
        <taxon>Heterodera</taxon>
    </lineage>
</organism>
<evidence type="ECO:0000256" key="11">
    <source>
        <dbReference type="ARBA" id="ARBA00022853"/>
    </source>
</evidence>
<dbReference type="PANTHER" id="PTHR46024">
    <property type="entry name" value="HISTONE-LYSINE N-METHYLTRANSFERASE EGGLESS"/>
    <property type="match status" value="1"/>
</dbReference>
<evidence type="ECO:0000256" key="8">
    <source>
        <dbReference type="ARBA" id="ARBA00022723"/>
    </source>
</evidence>
<protein>
    <recommendedName>
        <fullName evidence="21">Histone-lysine N-methyltransferase</fullName>
    </recommendedName>
</protein>
<dbReference type="Pfam" id="PF05033">
    <property type="entry name" value="Pre-SET"/>
    <property type="match status" value="1"/>
</dbReference>
<dbReference type="PROSITE" id="PS50868">
    <property type="entry name" value="POST_SET"/>
    <property type="match status" value="1"/>
</dbReference>
<reference evidence="19 20" key="1">
    <citation type="submission" date="2024-10" db="EMBL/GenBank/DDBJ databases">
        <authorList>
            <person name="Kim D."/>
        </authorList>
    </citation>
    <scope>NUCLEOTIDE SEQUENCE [LARGE SCALE GENOMIC DNA]</scope>
    <source>
        <strain evidence="19">Taebaek</strain>
    </source>
</reference>
<gene>
    <name evidence="19" type="ORF">niasHS_002453</name>
</gene>
<keyword evidence="13" id="KW-0539">Nucleus</keyword>
<dbReference type="Pfam" id="PF01429">
    <property type="entry name" value="MBD"/>
    <property type="match status" value="1"/>
</dbReference>
<name>A0ABD2KJZ9_HETSC</name>
<dbReference type="InterPro" id="IPR001214">
    <property type="entry name" value="SET_dom"/>
</dbReference>
<dbReference type="PROSITE" id="PS50982">
    <property type="entry name" value="MBD"/>
    <property type="match status" value="1"/>
</dbReference>
<evidence type="ECO:0000256" key="5">
    <source>
        <dbReference type="ARBA" id="ARBA00022603"/>
    </source>
</evidence>
<dbReference type="InterPro" id="IPR046341">
    <property type="entry name" value="SET_dom_sf"/>
</dbReference>
<keyword evidence="10" id="KW-0862">Zinc</keyword>
<evidence type="ECO:0000256" key="4">
    <source>
        <dbReference type="ARBA" id="ARBA00022491"/>
    </source>
</evidence>
<dbReference type="SMART" id="SM00391">
    <property type="entry name" value="MBD"/>
    <property type="match status" value="1"/>
</dbReference>
<evidence type="ECO:0000256" key="7">
    <source>
        <dbReference type="ARBA" id="ARBA00022691"/>
    </source>
</evidence>
<evidence type="ECO:0000256" key="3">
    <source>
        <dbReference type="ARBA" id="ARBA00022454"/>
    </source>
</evidence>
<dbReference type="EMBL" id="JBICCN010000015">
    <property type="protein sequence ID" value="KAL3103267.1"/>
    <property type="molecule type" value="Genomic_DNA"/>
</dbReference>
<dbReference type="Pfam" id="PF18359">
    <property type="entry name" value="Tudor_5"/>
    <property type="match status" value="1"/>
</dbReference>
<dbReference type="SUPFAM" id="SSF82199">
    <property type="entry name" value="SET domain"/>
    <property type="match status" value="1"/>
</dbReference>
<evidence type="ECO:0000256" key="13">
    <source>
        <dbReference type="ARBA" id="ARBA00023242"/>
    </source>
</evidence>
<evidence type="ECO:0000256" key="10">
    <source>
        <dbReference type="ARBA" id="ARBA00022833"/>
    </source>
</evidence>
<evidence type="ECO:0000256" key="12">
    <source>
        <dbReference type="ARBA" id="ARBA00023054"/>
    </source>
</evidence>
<comment type="subcellular location">
    <subcellularLocation>
        <location evidence="2">Chromosome</location>
    </subcellularLocation>
    <subcellularLocation>
        <location evidence="1">Nucleus</location>
    </subcellularLocation>
</comment>
<keyword evidence="6" id="KW-0808">Transferase</keyword>
<feature type="domain" description="MBD" evidence="18">
    <location>
        <begin position="744"/>
        <end position="823"/>
    </location>
</feature>
<keyword evidence="8" id="KW-0479">Metal-binding</keyword>
<dbReference type="GO" id="GO:0046974">
    <property type="term" value="F:histone H3K9 methyltransferase activity"/>
    <property type="evidence" value="ECO:0007669"/>
    <property type="project" value="UniProtKB-ARBA"/>
</dbReference>
<evidence type="ECO:0000256" key="9">
    <source>
        <dbReference type="ARBA" id="ARBA00022737"/>
    </source>
</evidence>
<evidence type="ECO:0000256" key="2">
    <source>
        <dbReference type="ARBA" id="ARBA00004286"/>
    </source>
</evidence>
<evidence type="ECO:0000313" key="19">
    <source>
        <dbReference type="EMBL" id="KAL3103267.1"/>
    </source>
</evidence>
<keyword evidence="7" id="KW-0949">S-adenosyl-L-methionine</keyword>
<dbReference type="InterPro" id="IPR041291">
    <property type="entry name" value="TUDOR_5"/>
</dbReference>
<evidence type="ECO:0000313" key="20">
    <source>
        <dbReference type="Proteomes" id="UP001620645"/>
    </source>
</evidence>
<sequence length="1241" mass="141261">MTSAIPTEPLSRWENEDEIIEINMKPIVSKLRERVRYLTNKERQKLSSLVEKCYHNFLSGKSDEFPDEANENLKDIQHSMFEYPSKAVMGKVFDYYHNRRKAVADILSELSLEPFDFVAALCNSIWTPNNKGDSAIDLSRAIKFRHLSEYQLILLVDFLVNREQITKTLIILEFSILPSDALLMLTLIWSELERPAVARKFEAYLSCPSPTNETEEDYKRTDEQFHQMLNEHLKQYKHAAANERNWKILLEHYVTDFKKEFEQCSENANRIRANLTEIHHSICKLPQLQVETVVSDSSNSEENLDESNCEISMSTKKGLIPKWARNELSQANLEDELRIQIGQFCFAPKDKLCKSETKNCEFGFVKCMLKRKLEDDQFEVQMAHRESADSEKIVVSFHAVSLSELSLGEAPSVRCPEGTRVVALSELAERQLNVHPIKYFSGTIGVKPFTQNRFEYLVFFDNGIDEYVRPEDIRLLTDQPTDQSGKFQPRQAHTKVESTNPAKANFLRQYFNAYPDWPLIQLKKLENTQRIMAIRNGVKESAFVLDVDRQLSLLRFPGTNKVAWPLTKNAGRDCVNLSCREHSHVDEWVYRGNADRFPTLAQAQHNSGVKDAQKPSSWRIGSRFSSRKLPSSHFEMAFPQQSLTVYHDLDMTSEAIRTQTAKKSSSKMRAISFEGFIQIPTHCQMVDANFIERKRISEKMVDHCVALPRRRICRPSPIHCDGNANCSSACLNGVEFVPLSPKCGKIFSPFLAPMLFGWNRMLIKIRTENGSKKMGIRSKRVQYGTPCGIRLNAIEQVAEYLRRTKFQQAKLSIDMFSFDPQIRPEIVAKPFDEKSIQTDDFTKGEESVPISLVNAIDVSKIDPNFVYRPRRTGIKRMQNDEGAEQSIDPCFCSGCSCTDDCADSKTCECRRLTAVAHERLSKSLQIHKACVKGYNFRRLDDKIISGIYECNSLCKCSKSTCYNRVVQQDIKIPLQLFMTADKGWGVRTLVDIPQGAFVCTYSGEILDENVAESQGKAISDIYLAELDLIKVVEGAKEEQGIDLISDEGIDEGSEDNEDGPLPPPQQENVAVSTEDEAYFEPYSGEKLVGGVFDDAPSAIDEEMANEFALRAQPSTSYSFSKTVKQNKSASGAEKSAKKTKVPPMKLDEFCEYFGEDFTYLIDAAKMGNIGRFLNHSCDPNCHVQHCLVDTHDLRMPWCAFFTKKLVKAGEELCWDYAYEIGSVERQVNCKCGTTVCRGRLL</sequence>
<dbReference type="PANTHER" id="PTHR46024:SF1">
    <property type="entry name" value="HISTONE-LYSINE N-METHYLTRANSFERASE EGGLESS"/>
    <property type="match status" value="1"/>
</dbReference>
<dbReference type="InterPro" id="IPR016177">
    <property type="entry name" value="DNA-bd_dom_sf"/>
</dbReference>